<dbReference type="OrthoDB" id="1924577at2759"/>
<evidence type="ECO:0000313" key="8">
    <source>
        <dbReference type="RefSeq" id="XP_033463179.1"/>
    </source>
</evidence>
<reference evidence="8" key="3">
    <citation type="submission" date="2025-08" db="UniProtKB">
        <authorList>
            <consortium name="RefSeq"/>
        </authorList>
    </citation>
    <scope>IDENTIFICATION</scope>
    <source>
        <strain evidence="8">CBS 342.82</strain>
    </source>
</reference>
<feature type="domain" description="Sas10 C-terminal" evidence="6">
    <location>
        <begin position="558"/>
        <end position="633"/>
    </location>
</feature>
<organism evidence="8">
    <name type="scientific">Dissoconium aciculare CBS 342.82</name>
    <dbReference type="NCBI Taxonomy" id="1314786"/>
    <lineage>
        <taxon>Eukaryota</taxon>
        <taxon>Fungi</taxon>
        <taxon>Dikarya</taxon>
        <taxon>Ascomycota</taxon>
        <taxon>Pezizomycotina</taxon>
        <taxon>Dothideomycetes</taxon>
        <taxon>Dothideomycetidae</taxon>
        <taxon>Mycosphaerellales</taxon>
        <taxon>Dissoconiaceae</taxon>
        <taxon>Dissoconium</taxon>
    </lineage>
</organism>
<feature type="compositionally biased region" description="Acidic residues" evidence="5">
    <location>
        <begin position="66"/>
        <end position="89"/>
    </location>
</feature>
<reference evidence="8" key="2">
    <citation type="submission" date="2020-04" db="EMBL/GenBank/DDBJ databases">
        <authorList>
            <consortium name="NCBI Genome Project"/>
        </authorList>
    </citation>
    <scope>NUCLEOTIDE SEQUENCE</scope>
    <source>
        <strain evidence="8">CBS 342.82</strain>
    </source>
</reference>
<sequence length="633" mass="70321">MAKKRKAGEKSGDSAVPVELDPRDSRKRITTFADVADSDDEFHLNQDEVRLGEEPDVKRRRKLAEQEEFLEQSDEEILGYSEEDSDGDEHQDAVAPLHKGRQSKHGATSLNSDEENNGGGDDAEEDEYGWGTSRGDIYGADVIETEEQALEEEAEALRLQKKQLAAMRAADYGFDEDEWAQEQTLQKTGSIKATVTEILPQLHVSSDLGPAERLKMLKTRYPEFELLSKELLSLREQRARLRDSKHISLTGTIKLRALSAYLASLVMYFALLASPAATTQVDAAPFPASQLRNHPLMDDLLKCRALWQEVTLLRDTEPEKAVEAAAVAVPAKRSRTDDRLSESAGASEDKAARRTKRSRAELHAEAVQAAETERLSKRMRQAQLELADLDDLIATSKKSSRAKPKAAETADDDSDIGDEAPMSAREAAEKAQRKKSLRFYASQIAQKANKRGAAGRNVGGDDDVPHRERLRDRQARLNAEAEKRGRRTADIGDDLGGDSDDEDHRQAQQIRTEGDDEYYDLVAARTNKKKSEKAALADAQRQAALQGGQVVQQETVGEDGKRKISYAIEKNKGLTPHRKKDVRNPRVKKRKKYEEKKKKLASIKPIYKGGEGRGGYGGELTGIKKGLVKSTKL</sequence>
<dbReference type="GeneID" id="54361744"/>
<evidence type="ECO:0000256" key="3">
    <source>
        <dbReference type="ARBA" id="ARBA00023242"/>
    </source>
</evidence>
<feature type="compositionally biased region" description="Acidic residues" evidence="5">
    <location>
        <begin position="491"/>
        <end position="501"/>
    </location>
</feature>
<evidence type="ECO:0000313" key="7">
    <source>
        <dbReference type="Proteomes" id="UP000504637"/>
    </source>
</evidence>
<keyword evidence="4" id="KW-0175">Coiled coil</keyword>
<evidence type="ECO:0000256" key="1">
    <source>
        <dbReference type="ARBA" id="ARBA00004123"/>
    </source>
</evidence>
<feature type="compositionally biased region" description="Acidic residues" evidence="5">
    <location>
        <begin position="409"/>
        <end position="418"/>
    </location>
</feature>
<gene>
    <name evidence="8" type="ORF">K489DRAFT_376547</name>
</gene>
<feature type="compositionally biased region" description="Acidic residues" evidence="5">
    <location>
        <begin position="112"/>
        <end position="128"/>
    </location>
</feature>
<evidence type="ECO:0000256" key="4">
    <source>
        <dbReference type="SAM" id="Coils"/>
    </source>
</evidence>
<feature type="compositionally biased region" description="Basic residues" evidence="5">
    <location>
        <begin position="575"/>
        <end position="591"/>
    </location>
</feature>
<dbReference type="RefSeq" id="XP_033463179.1">
    <property type="nucleotide sequence ID" value="XM_033603944.1"/>
</dbReference>
<keyword evidence="7" id="KW-1185">Reference proteome</keyword>
<dbReference type="GO" id="GO:0032040">
    <property type="term" value="C:small-subunit processome"/>
    <property type="evidence" value="ECO:0007669"/>
    <property type="project" value="TreeGrafter"/>
</dbReference>
<feature type="region of interest" description="Disordered" evidence="5">
    <location>
        <begin position="325"/>
        <end position="375"/>
    </location>
</feature>
<reference evidence="8" key="1">
    <citation type="submission" date="2020-01" db="EMBL/GenBank/DDBJ databases">
        <authorList>
            <consortium name="DOE Joint Genome Institute"/>
            <person name="Haridas S."/>
            <person name="Albert R."/>
            <person name="Binder M."/>
            <person name="Bloem J."/>
            <person name="Labutti K."/>
            <person name="Salamov A."/>
            <person name="Andreopoulos B."/>
            <person name="Baker S.E."/>
            <person name="Barry K."/>
            <person name="Bills G."/>
            <person name="Bluhm B.H."/>
            <person name="Cannon C."/>
            <person name="Castanera R."/>
            <person name="Culley D.E."/>
            <person name="Daum C."/>
            <person name="Ezra D."/>
            <person name="Gonzalez J.B."/>
            <person name="Henrissat B."/>
            <person name="Kuo A."/>
            <person name="Liang C."/>
            <person name="Lipzen A."/>
            <person name="Lutzoni F."/>
            <person name="Magnuson J."/>
            <person name="Mondo S."/>
            <person name="Nolan M."/>
            <person name="Ohm R."/>
            <person name="Pangilinan J."/>
            <person name="Park H.-J."/>
            <person name="Ramirez L."/>
            <person name="Alfaro M."/>
            <person name="Sun H."/>
            <person name="Tritt A."/>
            <person name="Yoshinaga Y."/>
            <person name="Zwiers L.-H."/>
            <person name="Turgeon B.G."/>
            <person name="Goodwin S.B."/>
            <person name="Spatafora J.W."/>
            <person name="Crous P.W."/>
            <person name="Grigoriev I.V."/>
        </authorList>
    </citation>
    <scope>NUCLEOTIDE SEQUENCE</scope>
    <source>
        <strain evidence="8">CBS 342.82</strain>
    </source>
</reference>
<feature type="region of interest" description="Disordered" evidence="5">
    <location>
        <begin position="1"/>
        <end position="130"/>
    </location>
</feature>
<evidence type="ECO:0000259" key="6">
    <source>
        <dbReference type="Pfam" id="PF09368"/>
    </source>
</evidence>
<feature type="region of interest" description="Disordered" evidence="5">
    <location>
        <begin position="569"/>
        <end position="597"/>
    </location>
</feature>
<comment type="similarity">
    <text evidence="2">Belongs to the SAS10 family.</text>
</comment>
<comment type="subcellular location">
    <subcellularLocation>
        <location evidence="1">Nucleus</location>
    </subcellularLocation>
</comment>
<dbReference type="InterPro" id="IPR018972">
    <property type="entry name" value="Sas10_C_dom"/>
</dbReference>
<feature type="compositionally biased region" description="Basic and acidic residues" evidence="5">
    <location>
        <begin position="463"/>
        <end position="490"/>
    </location>
</feature>
<evidence type="ECO:0000256" key="5">
    <source>
        <dbReference type="SAM" id="MobiDB-lite"/>
    </source>
</evidence>
<feature type="coiled-coil region" evidence="4">
    <location>
        <begin position="140"/>
        <end position="170"/>
    </location>
</feature>
<dbReference type="GO" id="GO:0000462">
    <property type="term" value="P:maturation of SSU-rRNA from tricistronic rRNA transcript (SSU-rRNA, 5.8S rRNA, LSU-rRNA)"/>
    <property type="evidence" value="ECO:0007669"/>
    <property type="project" value="TreeGrafter"/>
</dbReference>
<name>A0A6J3ME43_9PEZI</name>
<feature type="compositionally biased region" description="Basic and acidic residues" evidence="5">
    <location>
        <begin position="41"/>
        <end position="57"/>
    </location>
</feature>
<dbReference type="Proteomes" id="UP000504637">
    <property type="component" value="Unplaced"/>
</dbReference>
<dbReference type="PANTHER" id="PTHR13237">
    <property type="entry name" value="SOMETHING ABOUT SILENCING PROTEIN 10-RELATED"/>
    <property type="match status" value="1"/>
</dbReference>
<feature type="region of interest" description="Disordered" evidence="5">
    <location>
        <begin position="447"/>
        <end position="517"/>
    </location>
</feature>
<feature type="region of interest" description="Disordered" evidence="5">
    <location>
        <begin position="397"/>
        <end position="431"/>
    </location>
</feature>
<keyword evidence="3" id="KW-0539">Nucleus</keyword>
<dbReference type="AlphaFoldDB" id="A0A6J3ME43"/>
<proteinExistence type="inferred from homology"/>
<accession>A0A6J3ME43</accession>
<protein>
    <recommendedName>
        <fullName evidence="6">Sas10 C-terminal domain-containing protein</fullName>
    </recommendedName>
</protein>
<feature type="compositionally biased region" description="Basic and acidic residues" evidence="5">
    <location>
        <begin position="334"/>
        <end position="364"/>
    </location>
</feature>
<dbReference type="Pfam" id="PF09368">
    <property type="entry name" value="Sas10"/>
    <property type="match status" value="1"/>
</dbReference>
<dbReference type="PANTHER" id="PTHR13237:SF8">
    <property type="entry name" value="SOMETHING ABOUT SILENCING PROTEIN 10"/>
    <property type="match status" value="1"/>
</dbReference>
<evidence type="ECO:0000256" key="2">
    <source>
        <dbReference type="ARBA" id="ARBA00010979"/>
    </source>
</evidence>